<organism evidence="2 3">
    <name type="scientific">Suillus subaureus</name>
    <dbReference type="NCBI Taxonomy" id="48587"/>
    <lineage>
        <taxon>Eukaryota</taxon>
        <taxon>Fungi</taxon>
        <taxon>Dikarya</taxon>
        <taxon>Basidiomycota</taxon>
        <taxon>Agaricomycotina</taxon>
        <taxon>Agaricomycetes</taxon>
        <taxon>Agaricomycetidae</taxon>
        <taxon>Boletales</taxon>
        <taxon>Suillineae</taxon>
        <taxon>Suillaceae</taxon>
        <taxon>Suillus</taxon>
    </lineage>
</organism>
<evidence type="ECO:0000313" key="2">
    <source>
        <dbReference type="EMBL" id="KAG1805475.1"/>
    </source>
</evidence>
<gene>
    <name evidence="2" type="ORF">BJ212DRAFT_1486396</name>
</gene>
<reference evidence="2" key="1">
    <citation type="journal article" date="2020" name="New Phytol.">
        <title>Comparative genomics reveals dynamic genome evolution in host specialist ectomycorrhizal fungi.</title>
        <authorList>
            <person name="Lofgren L.A."/>
            <person name="Nguyen N.H."/>
            <person name="Vilgalys R."/>
            <person name="Ruytinx J."/>
            <person name="Liao H.L."/>
            <person name="Branco S."/>
            <person name="Kuo A."/>
            <person name="LaButti K."/>
            <person name="Lipzen A."/>
            <person name="Andreopoulos W."/>
            <person name="Pangilinan J."/>
            <person name="Riley R."/>
            <person name="Hundley H."/>
            <person name="Na H."/>
            <person name="Barry K."/>
            <person name="Grigoriev I.V."/>
            <person name="Stajich J.E."/>
            <person name="Kennedy P.G."/>
        </authorList>
    </citation>
    <scope>NUCLEOTIDE SEQUENCE</scope>
    <source>
        <strain evidence="2">MN1</strain>
    </source>
</reference>
<name>A0A9P7J6S2_9AGAM</name>
<dbReference type="GeneID" id="64635130"/>
<evidence type="ECO:0000313" key="3">
    <source>
        <dbReference type="Proteomes" id="UP000807769"/>
    </source>
</evidence>
<dbReference type="EMBL" id="JABBWG010000053">
    <property type="protein sequence ID" value="KAG1805475.1"/>
    <property type="molecule type" value="Genomic_DNA"/>
</dbReference>
<protein>
    <submittedName>
        <fullName evidence="2">Uncharacterized protein</fullName>
    </submittedName>
</protein>
<comment type="caution">
    <text evidence="2">The sequence shown here is derived from an EMBL/GenBank/DDBJ whole genome shotgun (WGS) entry which is preliminary data.</text>
</comment>
<proteinExistence type="predicted"/>
<dbReference type="RefSeq" id="XP_041187258.1">
    <property type="nucleotide sequence ID" value="XM_041341114.1"/>
</dbReference>
<keyword evidence="3" id="KW-1185">Reference proteome</keyword>
<sequence>MDSPFTFNYTQEQLGASSSLQVQDIGIIRGATLHHQACQHLSEDSAQSDPPGFNHKRTLTSNMSSLAPNVAGCYHASPILPASPAPPQSSNLSSLTLNIAHSRQASPFPLAPAAPTQSNNASSLTLNVACSCHASPFLPAPAQLPDLFYGSSMSHQAAWMEQNLSLALTPMACWKVTPWVT</sequence>
<feature type="region of interest" description="Disordered" evidence="1">
    <location>
        <begin position="39"/>
        <end position="59"/>
    </location>
</feature>
<accession>A0A9P7J6S2</accession>
<dbReference type="AlphaFoldDB" id="A0A9P7J6S2"/>
<dbReference type="Proteomes" id="UP000807769">
    <property type="component" value="Unassembled WGS sequence"/>
</dbReference>
<evidence type="ECO:0000256" key="1">
    <source>
        <dbReference type="SAM" id="MobiDB-lite"/>
    </source>
</evidence>